<accession>A0A0H2R4B1</accession>
<dbReference type="Proteomes" id="UP000053477">
    <property type="component" value="Unassembled WGS sequence"/>
</dbReference>
<evidence type="ECO:0000313" key="2">
    <source>
        <dbReference type="EMBL" id="KLO06615.1"/>
    </source>
</evidence>
<dbReference type="AlphaFoldDB" id="A0A0H2R4B1"/>
<dbReference type="InParanoid" id="A0A0H2R4B1"/>
<proteinExistence type="predicted"/>
<feature type="transmembrane region" description="Helical" evidence="1">
    <location>
        <begin position="171"/>
        <end position="190"/>
    </location>
</feature>
<organism evidence="2 3">
    <name type="scientific">Schizopora paradoxa</name>
    <dbReference type="NCBI Taxonomy" id="27342"/>
    <lineage>
        <taxon>Eukaryota</taxon>
        <taxon>Fungi</taxon>
        <taxon>Dikarya</taxon>
        <taxon>Basidiomycota</taxon>
        <taxon>Agaricomycotina</taxon>
        <taxon>Agaricomycetes</taxon>
        <taxon>Hymenochaetales</taxon>
        <taxon>Schizoporaceae</taxon>
        <taxon>Schizopora</taxon>
    </lineage>
</organism>
<keyword evidence="1" id="KW-0472">Membrane</keyword>
<feature type="transmembrane region" description="Helical" evidence="1">
    <location>
        <begin position="102"/>
        <end position="126"/>
    </location>
</feature>
<evidence type="ECO:0000256" key="1">
    <source>
        <dbReference type="SAM" id="Phobius"/>
    </source>
</evidence>
<feature type="transmembrane region" description="Helical" evidence="1">
    <location>
        <begin position="246"/>
        <end position="268"/>
    </location>
</feature>
<sequence>MTTAIPSFLWSVLCKLWDFCPVLVPTIIAYIAIAPVSLKVWIGAQNAPRRHGTPKITYRLTNILSEFLTSYSETFLSALILAMACLFHIFVKGDLESKKMTILGMLVLPGSYSIWRVPIWSSILFVGRPHQGVPFFTQTRAEKPSVIVVLITLFVGFGICIGALLGVSNTYVQGCCQAILYGSYLHLLLLGTVTHTGVERDLASRVIVVGLAGIACSMIVVIGMLFHAFGDGSMPPTDGGFESSSVLVQSAVSWLCAWANLEVITLLYRMDYAFALKSGRTVAPVVRVRQREGTSSADATSTGKVEEDSYVVVIPASLKLAFDKPYFNASIAGLIVSELLMASFAAYLEEFRHDGLQSRLTSRTMLETGPEWVRFYLNVVAAPFVCAFPMALAYMRGESRKVWEYRERWMDAPECVLQDVVSSESLPPAIEPSAFESSTWLELCEGKVLEEKKEQRV</sequence>
<keyword evidence="1" id="KW-1133">Transmembrane helix</keyword>
<protein>
    <submittedName>
        <fullName evidence="2">Uncharacterized protein</fullName>
    </submittedName>
</protein>
<feature type="transmembrane region" description="Helical" evidence="1">
    <location>
        <begin position="63"/>
        <end position="90"/>
    </location>
</feature>
<feature type="transmembrane region" description="Helical" evidence="1">
    <location>
        <begin position="146"/>
        <end position="165"/>
    </location>
</feature>
<feature type="transmembrane region" description="Helical" evidence="1">
    <location>
        <begin position="326"/>
        <end position="348"/>
    </location>
</feature>
<feature type="transmembrane region" description="Helical" evidence="1">
    <location>
        <begin position="22"/>
        <end position="42"/>
    </location>
</feature>
<dbReference type="EMBL" id="KQ086192">
    <property type="protein sequence ID" value="KLO06615.1"/>
    <property type="molecule type" value="Genomic_DNA"/>
</dbReference>
<keyword evidence="1" id="KW-0812">Transmembrane</keyword>
<feature type="transmembrane region" description="Helical" evidence="1">
    <location>
        <begin position="202"/>
        <end position="226"/>
    </location>
</feature>
<feature type="transmembrane region" description="Helical" evidence="1">
    <location>
        <begin position="375"/>
        <end position="395"/>
    </location>
</feature>
<name>A0A0H2R4B1_9AGAM</name>
<gene>
    <name evidence="2" type="ORF">SCHPADRAFT_945950</name>
</gene>
<reference evidence="2 3" key="1">
    <citation type="submission" date="2015-04" db="EMBL/GenBank/DDBJ databases">
        <title>Complete genome sequence of Schizopora paradoxa KUC8140, a cosmopolitan wood degrader in East Asia.</title>
        <authorList>
            <consortium name="DOE Joint Genome Institute"/>
            <person name="Min B."/>
            <person name="Park H."/>
            <person name="Jang Y."/>
            <person name="Kim J.-J."/>
            <person name="Kim K.H."/>
            <person name="Pangilinan J."/>
            <person name="Lipzen A."/>
            <person name="Riley R."/>
            <person name="Grigoriev I.V."/>
            <person name="Spatafora J.W."/>
            <person name="Choi I.-G."/>
        </authorList>
    </citation>
    <scope>NUCLEOTIDE SEQUENCE [LARGE SCALE GENOMIC DNA]</scope>
    <source>
        <strain evidence="2 3">KUC8140</strain>
    </source>
</reference>
<keyword evidence="3" id="KW-1185">Reference proteome</keyword>
<evidence type="ECO:0000313" key="3">
    <source>
        <dbReference type="Proteomes" id="UP000053477"/>
    </source>
</evidence>